<reference evidence="3 4" key="1">
    <citation type="journal article" date="2019" name="Emerg. Microbes Infect.">
        <title>Comprehensive subspecies identification of 175 nontuberculous mycobacteria species based on 7547 genomic profiles.</title>
        <authorList>
            <person name="Matsumoto Y."/>
            <person name="Kinjo T."/>
            <person name="Motooka D."/>
            <person name="Nabeya D."/>
            <person name="Jung N."/>
            <person name="Uechi K."/>
            <person name="Horii T."/>
            <person name="Iida T."/>
            <person name="Fujita J."/>
            <person name="Nakamura S."/>
        </authorList>
    </citation>
    <scope>NUCLEOTIDE SEQUENCE [LARGE SCALE GENOMIC DNA]</scope>
    <source>
        <strain evidence="3 4">JCM 17322</strain>
    </source>
</reference>
<evidence type="ECO:0000256" key="2">
    <source>
        <dbReference type="SAM" id="Phobius"/>
    </source>
</evidence>
<sequence length="184" mass="20212">MPDEASEDRESQPTTEPYTPVFDTGQHRQLPEPADTGEQAPPASTPIPRTEPEDAHRDAPRREPIPPVALSVTVPGRYHYLKWWKLVLVIAGVWVVAAPIGLGLFYWWYHSTDKTPTVFAVLVYVVLCTVGGLMLAMVQDKPLLAALAIAVISAVFASLAAAAPLYGYYYCQRVPHCLAGIIPY</sequence>
<keyword evidence="4" id="KW-1185">Reference proteome</keyword>
<feature type="compositionally biased region" description="Basic and acidic residues" evidence="1">
    <location>
        <begin position="50"/>
        <end position="63"/>
    </location>
</feature>
<dbReference type="Proteomes" id="UP000465361">
    <property type="component" value="Unassembled WGS sequence"/>
</dbReference>
<feature type="transmembrane region" description="Helical" evidence="2">
    <location>
        <begin position="143"/>
        <end position="169"/>
    </location>
</feature>
<feature type="transmembrane region" description="Helical" evidence="2">
    <location>
        <begin position="86"/>
        <end position="109"/>
    </location>
</feature>
<dbReference type="RefSeq" id="WP_163754522.1">
    <property type="nucleotide sequence ID" value="NZ_BLKW01000002.1"/>
</dbReference>
<keyword evidence="2" id="KW-1133">Transmembrane helix</keyword>
<feature type="transmembrane region" description="Helical" evidence="2">
    <location>
        <begin position="115"/>
        <end position="136"/>
    </location>
</feature>
<comment type="caution">
    <text evidence="3">The sequence shown here is derived from an EMBL/GenBank/DDBJ whole genome shotgun (WGS) entry which is preliminary data.</text>
</comment>
<accession>A0A7I9XTU6</accession>
<gene>
    <name evidence="3" type="ORF">MBOT_07960</name>
</gene>
<protein>
    <recommendedName>
        <fullName evidence="5">Transmembrane protein</fullName>
    </recommendedName>
</protein>
<evidence type="ECO:0000256" key="1">
    <source>
        <dbReference type="SAM" id="MobiDB-lite"/>
    </source>
</evidence>
<organism evidence="3 4">
    <name type="scientific">Mycobacterium botniense</name>
    <dbReference type="NCBI Taxonomy" id="84962"/>
    <lineage>
        <taxon>Bacteria</taxon>
        <taxon>Bacillati</taxon>
        <taxon>Actinomycetota</taxon>
        <taxon>Actinomycetes</taxon>
        <taxon>Mycobacteriales</taxon>
        <taxon>Mycobacteriaceae</taxon>
        <taxon>Mycobacterium</taxon>
    </lineage>
</organism>
<proteinExistence type="predicted"/>
<feature type="region of interest" description="Disordered" evidence="1">
    <location>
        <begin position="1"/>
        <end position="63"/>
    </location>
</feature>
<keyword evidence="2" id="KW-0812">Transmembrane</keyword>
<name>A0A7I9XTU6_9MYCO</name>
<dbReference type="EMBL" id="BLKW01000002">
    <property type="protein sequence ID" value="GFG73431.1"/>
    <property type="molecule type" value="Genomic_DNA"/>
</dbReference>
<keyword evidence="2" id="KW-0472">Membrane</keyword>
<evidence type="ECO:0008006" key="5">
    <source>
        <dbReference type="Google" id="ProtNLM"/>
    </source>
</evidence>
<dbReference type="AlphaFoldDB" id="A0A7I9XTU6"/>
<evidence type="ECO:0000313" key="3">
    <source>
        <dbReference type="EMBL" id="GFG73431.1"/>
    </source>
</evidence>
<evidence type="ECO:0000313" key="4">
    <source>
        <dbReference type="Proteomes" id="UP000465361"/>
    </source>
</evidence>